<evidence type="ECO:0000256" key="2">
    <source>
        <dbReference type="ARBA" id="ARBA00008941"/>
    </source>
</evidence>
<dbReference type="GO" id="GO:0005768">
    <property type="term" value="C:endosome"/>
    <property type="evidence" value="ECO:0007669"/>
    <property type="project" value="TreeGrafter"/>
</dbReference>
<comment type="subcellular location">
    <subcellularLocation>
        <location evidence="1">Cell membrane</location>
    </subcellularLocation>
    <subcellularLocation>
        <location evidence="9">Membrane</location>
        <topology evidence="9">Peripheral membrane protein</topology>
    </subcellularLocation>
</comment>
<evidence type="ECO:0000256" key="5">
    <source>
        <dbReference type="ARBA" id="ARBA00022741"/>
    </source>
</evidence>
<evidence type="ECO:0000256" key="10">
    <source>
        <dbReference type="SAM" id="MobiDB-lite"/>
    </source>
</evidence>
<feature type="region of interest" description="Disordered" evidence="10">
    <location>
        <begin position="401"/>
        <end position="426"/>
    </location>
</feature>
<keyword evidence="5 9" id="KW-0547">Nucleotide-binding</keyword>
<evidence type="ECO:0000256" key="9">
    <source>
        <dbReference type="RuleBase" id="RU367084"/>
    </source>
</evidence>
<keyword evidence="6 9" id="KW-0418">Kinase</keyword>
<dbReference type="GO" id="GO:0005802">
    <property type="term" value="C:trans-Golgi network"/>
    <property type="evidence" value="ECO:0007669"/>
    <property type="project" value="TreeGrafter"/>
</dbReference>
<keyword evidence="8 9" id="KW-0472">Membrane</keyword>
<dbReference type="PROSITE" id="PS50290">
    <property type="entry name" value="PI3_4_KINASE_3"/>
    <property type="match status" value="1"/>
</dbReference>
<dbReference type="GO" id="GO:0007032">
    <property type="term" value="P:endosome organization"/>
    <property type="evidence" value="ECO:0007669"/>
    <property type="project" value="TreeGrafter"/>
</dbReference>
<feature type="region of interest" description="Disordered" evidence="10">
    <location>
        <begin position="148"/>
        <end position="209"/>
    </location>
</feature>
<evidence type="ECO:0000256" key="4">
    <source>
        <dbReference type="ARBA" id="ARBA00022679"/>
    </source>
</evidence>
<keyword evidence="12" id="KW-1185">Reference proteome</keyword>
<dbReference type="Proteomes" id="UP000492821">
    <property type="component" value="Unassembled WGS sequence"/>
</dbReference>
<sequence length="441" mass="49431">MEGVNKKGYLSEAGASLVDQKLGLNVVPKTAVVAFAAPTFNYSALDRGFARSKERIRSRYPDLGRRFRRIGLPPKKGSFQLFVSGYEDATYWLRQWDISPEQAPPPATRQQFKLQFERLVILDYIIRNTDRGNDNWLIKYELAEARPITDTSSSVKSNTGSPVPPRDKSPEPPAIQEDVIVDLSDSGNPVPGNDAPLGGDAQVQTSNTDVTSVEPNISEISMPTETPVVLSTVTSETDLEHVSMPTVAIAAIDNGLAFPFKHPDEWRSYPYQWSALPIAQEPFSEETINEFLPKLDDTDFVRELGQDLKRIFETDKSFNMRMFNKQLSVMRGQIFNLREALRSRKTPYQLVMMPPQYMIEVKRKHVRPSNVLHVRTSGEESHSGLSDSAVVLFVGHSDVAGPSSTSAAPTASQANDESDPKSWNNTFKQKVQTRSAFFRMW</sequence>
<reference evidence="12" key="1">
    <citation type="journal article" date="2013" name="Genetics">
        <title>The draft genome and transcriptome of Panagrellus redivivus are shaped by the harsh demands of a free-living lifestyle.</title>
        <authorList>
            <person name="Srinivasan J."/>
            <person name="Dillman A.R."/>
            <person name="Macchietto M.G."/>
            <person name="Heikkinen L."/>
            <person name="Lakso M."/>
            <person name="Fracchia K.M."/>
            <person name="Antoshechkin I."/>
            <person name="Mortazavi A."/>
            <person name="Wong G."/>
            <person name="Sternberg P.W."/>
        </authorList>
    </citation>
    <scope>NUCLEOTIDE SEQUENCE [LARGE SCALE GENOMIC DNA]</scope>
    <source>
        <strain evidence="12">MT8872</strain>
    </source>
</reference>
<evidence type="ECO:0000256" key="7">
    <source>
        <dbReference type="ARBA" id="ARBA00022840"/>
    </source>
</evidence>
<evidence type="ECO:0000256" key="1">
    <source>
        <dbReference type="ARBA" id="ARBA00004236"/>
    </source>
</evidence>
<evidence type="ECO:0000313" key="12">
    <source>
        <dbReference type="Proteomes" id="UP000492821"/>
    </source>
</evidence>
<dbReference type="Pfam" id="PF00454">
    <property type="entry name" value="PI3_PI4_kinase"/>
    <property type="match status" value="1"/>
</dbReference>
<dbReference type="EC" id="2.7.1.67" evidence="9"/>
<dbReference type="GO" id="GO:0005524">
    <property type="term" value="F:ATP binding"/>
    <property type="evidence" value="ECO:0007669"/>
    <property type="project" value="UniProtKB-UniRule"/>
</dbReference>
<dbReference type="GO" id="GO:0007030">
    <property type="term" value="P:Golgi organization"/>
    <property type="evidence" value="ECO:0007669"/>
    <property type="project" value="TreeGrafter"/>
</dbReference>
<dbReference type="AlphaFoldDB" id="A0A7E4ZVQ6"/>
<dbReference type="GO" id="GO:0046854">
    <property type="term" value="P:phosphatidylinositol phosphate biosynthetic process"/>
    <property type="evidence" value="ECO:0007669"/>
    <property type="project" value="UniProtKB-UniRule"/>
</dbReference>
<keyword evidence="4 9" id="KW-0808">Transferase</keyword>
<dbReference type="InterPro" id="IPR000403">
    <property type="entry name" value="PI3/4_kinase_cat_dom"/>
</dbReference>
<evidence type="ECO:0000313" key="13">
    <source>
        <dbReference type="WBParaSite" id="Pan_g20472.t2"/>
    </source>
</evidence>
<dbReference type="GO" id="GO:0005886">
    <property type="term" value="C:plasma membrane"/>
    <property type="evidence" value="ECO:0007669"/>
    <property type="project" value="UniProtKB-SubCell"/>
</dbReference>
<comment type="similarity">
    <text evidence="2 9">Belongs to the PI3/PI4-kinase family. Type II PI4K subfamily.</text>
</comment>
<dbReference type="PANTHER" id="PTHR12865">
    <property type="entry name" value="PHOSPHATIDYLINOSITOL 4-KINASE TYPE-II"/>
    <property type="match status" value="1"/>
</dbReference>
<feature type="compositionally biased region" description="Polar residues" evidence="10">
    <location>
        <begin position="149"/>
        <end position="161"/>
    </location>
</feature>
<feature type="domain" description="PI3K/PI4K catalytic" evidence="11">
    <location>
        <begin position="1"/>
        <end position="360"/>
    </location>
</feature>
<reference evidence="13" key="2">
    <citation type="submission" date="2020-10" db="UniProtKB">
        <authorList>
            <consortium name="WormBaseParasite"/>
        </authorList>
    </citation>
    <scope>IDENTIFICATION</scope>
</reference>
<dbReference type="PANTHER" id="PTHR12865:SF1">
    <property type="entry name" value="PHOSPHATIDYLINOSITOL 4-KINASE TYPE 2"/>
    <property type="match status" value="1"/>
</dbReference>
<evidence type="ECO:0000256" key="3">
    <source>
        <dbReference type="ARBA" id="ARBA00022475"/>
    </source>
</evidence>
<dbReference type="GO" id="GO:0004430">
    <property type="term" value="F:1-phosphatidylinositol 4-kinase activity"/>
    <property type="evidence" value="ECO:0007669"/>
    <property type="project" value="UniProtKB-UniRule"/>
</dbReference>
<feature type="compositionally biased region" description="Low complexity" evidence="10">
    <location>
        <begin position="401"/>
        <end position="412"/>
    </location>
</feature>
<keyword evidence="7 9" id="KW-0067">ATP-binding</keyword>
<dbReference type="GO" id="GO:0005765">
    <property type="term" value="C:lysosomal membrane"/>
    <property type="evidence" value="ECO:0007669"/>
    <property type="project" value="TreeGrafter"/>
</dbReference>
<dbReference type="WBParaSite" id="Pan_g20472.t2">
    <property type="protein sequence ID" value="Pan_g20472.t2"/>
    <property type="gene ID" value="Pan_g20472"/>
</dbReference>
<keyword evidence="3" id="KW-1003">Cell membrane</keyword>
<evidence type="ECO:0000256" key="8">
    <source>
        <dbReference type="ARBA" id="ARBA00023136"/>
    </source>
</evidence>
<protein>
    <recommendedName>
        <fullName evidence="9">Phosphatidylinositol 4-kinase type 2</fullName>
        <ecNumber evidence="9">2.7.1.67</ecNumber>
    </recommendedName>
</protein>
<organism evidence="12 13">
    <name type="scientific">Panagrellus redivivus</name>
    <name type="common">Microworm</name>
    <dbReference type="NCBI Taxonomy" id="6233"/>
    <lineage>
        <taxon>Eukaryota</taxon>
        <taxon>Metazoa</taxon>
        <taxon>Ecdysozoa</taxon>
        <taxon>Nematoda</taxon>
        <taxon>Chromadorea</taxon>
        <taxon>Rhabditida</taxon>
        <taxon>Tylenchina</taxon>
        <taxon>Panagrolaimomorpha</taxon>
        <taxon>Panagrolaimoidea</taxon>
        <taxon>Panagrolaimidae</taxon>
        <taxon>Panagrellus</taxon>
    </lineage>
</organism>
<comment type="catalytic activity">
    <reaction evidence="9">
        <text>a 1,2-diacyl-sn-glycero-3-phospho-(1D-myo-inositol) + ATP = a 1,2-diacyl-sn-glycero-3-phospho-(1D-myo-inositol 4-phosphate) + ADP + H(+)</text>
        <dbReference type="Rhea" id="RHEA:19877"/>
        <dbReference type="ChEBI" id="CHEBI:15378"/>
        <dbReference type="ChEBI" id="CHEBI:30616"/>
        <dbReference type="ChEBI" id="CHEBI:57880"/>
        <dbReference type="ChEBI" id="CHEBI:58178"/>
        <dbReference type="ChEBI" id="CHEBI:456216"/>
        <dbReference type="EC" id="2.7.1.67"/>
    </reaction>
</comment>
<name>A0A7E4ZVQ6_PANRE</name>
<dbReference type="InterPro" id="IPR039756">
    <property type="entry name" value="Lsb6/PI4K2"/>
</dbReference>
<evidence type="ECO:0000259" key="11">
    <source>
        <dbReference type="PROSITE" id="PS50290"/>
    </source>
</evidence>
<proteinExistence type="inferred from homology"/>
<evidence type="ECO:0000256" key="6">
    <source>
        <dbReference type="ARBA" id="ARBA00022777"/>
    </source>
</evidence>
<accession>A0A7E4ZVQ6</accession>